<organism evidence="1 2">
    <name type="scientific">Marinomonas piezotolerans</name>
    <dbReference type="NCBI Taxonomy" id="2213058"/>
    <lineage>
        <taxon>Bacteria</taxon>
        <taxon>Pseudomonadati</taxon>
        <taxon>Pseudomonadota</taxon>
        <taxon>Gammaproteobacteria</taxon>
        <taxon>Oceanospirillales</taxon>
        <taxon>Oceanospirillaceae</taxon>
        <taxon>Marinomonas</taxon>
    </lineage>
</organism>
<evidence type="ECO:0000313" key="1">
    <source>
        <dbReference type="EMBL" id="RDL44408.1"/>
    </source>
</evidence>
<dbReference type="RefSeq" id="WP_115467671.1">
    <property type="nucleotide sequence ID" value="NZ_QKRA01000003.1"/>
</dbReference>
<name>A0A370U9I4_9GAMM</name>
<accession>A0A370U9I4</accession>
<sequence>MKHIEFTPQQKDDLTHKVKSYFRDELDQEIGAFDAEFLIDFFAREIGPNFYNRGLEDALITLQEKMDEASYVIQELEKPEGY</sequence>
<evidence type="ECO:0000313" key="2">
    <source>
        <dbReference type="Proteomes" id="UP000254326"/>
    </source>
</evidence>
<dbReference type="Pfam" id="PF09932">
    <property type="entry name" value="DUF2164"/>
    <property type="match status" value="1"/>
</dbReference>
<dbReference type="InterPro" id="IPR018680">
    <property type="entry name" value="DUF2164"/>
</dbReference>
<comment type="caution">
    <text evidence="1">The sequence shown here is derived from an EMBL/GenBank/DDBJ whole genome shotgun (WGS) entry which is preliminary data.</text>
</comment>
<protein>
    <submittedName>
        <fullName evidence="1">DUF2164 domain-containing protein</fullName>
    </submittedName>
</protein>
<proteinExistence type="predicted"/>
<keyword evidence="2" id="KW-1185">Reference proteome</keyword>
<dbReference type="Proteomes" id="UP000254326">
    <property type="component" value="Unassembled WGS sequence"/>
</dbReference>
<gene>
    <name evidence="1" type="ORF">DN730_08385</name>
</gene>
<reference evidence="1 2" key="1">
    <citation type="submission" date="2018-06" db="EMBL/GenBank/DDBJ databases">
        <title>Marinomonas sp. YLB-05 draft genome sequence.</title>
        <authorList>
            <person name="Yu L."/>
            <person name="Tang X."/>
        </authorList>
    </citation>
    <scope>NUCLEOTIDE SEQUENCE [LARGE SCALE GENOMIC DNA]</scope>
    <source>
        <strain evidence="1 2">YLB-05</strain>
    </source>
</reference>
<dbReference type="AlphaFoldDB" id="A0A370U9I4"/>
<dbReference type="EMBL" id="QKRA01000003">
    <property type="protein sequence ID" value="RDL44408.1"/>
    <property type="molecule type" value="Genomic_DNA"/>
</dbReference>
<dbReference type="OrthoDB" id="6629495at2"/>